<feature type="transmembrane region" description="Helical" evidence="1">
    <location>
        <begin position="136"/>
        <end position="152"/>
    </location>
</feature>
<dbReference type="InterPro" id="IPR000045">
    <property type="entry name" value="Prepilin_IV_endopep_pep"/>
</dbReference>
<dbReference type="Gene3D" id="1.20.120.1220">
    <property type="match status" value="1"/>
</dbReference>
<keyword evidence="1" id="KW-1133">Transmembrane helix</keyword>
<sequence length="153" mass="16134">MGVVTLWLGALGALAAIGAGLDAFTRRLPNILCLVMLVTGLGLAFAMGGWTALGLHFAHAALALVVGYLLFMAGIFGGGDGKFYAAVASFYPLWEMLGLFVAITFAGFFLAVSWLTLKHATGLKKRLKDDFAKLPYGVAIAIGAVGYAFWISR</sequence>
<dbReference type="RefSeq" id="WP_337191047.1">
    <property type="nucleotide sequence ID" value="NZ_WTYC01000003.1"/>
</dbReference>
<protein>
    <recommendedName>
        <fullName evidence="2">Prepilin type IV endopeptidase peptidase domain-containing protein</fullName>
    </recommendedName>
</protein>
<keyword evidence="4" id="KW-1185">Reference proteome</keyword>
<evidence type="ECO:0000256" key="1">
    <source>
        <dbReference type="SAM" id="Phobius"/>
    </source>
</evidence>
<proteinExistence type="predicted"/>
<dbReference type="Proteomes" id="UP000448199">
    <property type="component" value="Unassembled WGS sequence"/>
</dbReference>
<comment type="caution">
    <text evidence="3">The sequence shown here is derived from an EMBL/GenBank/DDBJ whole genome shotgun (WGS) entry which is preliminary data.</text>
</comment>
<keyword evidence="1" id="KW-0472">Membrane</keyword>
<dbReference type="GO" id="GO:0016020">
    <property type="term" value="C:membrane"/>
    <property type="evidence" value="ECO:0007669"/>
    <property type="project" value="InterPro"/>
</dbReference>
<feature type="transmembrane region" description="Helical" evidence="1">
    <location>
        <begin position="96"/>
        <end position="115"/>
    </location>
</feature>
<dbReference type="Pfam" id="PF01478">
    <property type="entry name" value="Peptidase_A24"/>
    <property type="match status" value="1"/>
</dbReference>
<evidence type="ECO:0000313" key="4">
    <source>
        <dbReference type="Proteomes" id="UP000448199"/>
    </source>
</evidence>
<reference evidence="3 4" key="1">
    <citation type="submission" date="2019-12" db="EMBL/GenBank/DDBJ databases">
        <title>Genomic-based taxomic classification of the family Erythrobacteraceae.</title>
        <authorList>
            <person name="Xu L."/>
        </authorList>
    </citation>
    <scope>NUCLEOTIDE SEQUENCE [LARGE SCALE GENOMIC DNA]</scope>
    <source>
        <strain evidence="3 4">DSM 17792</strain>
    </source>
</reference>
<dbReference type="GO" id="GO:0004190">
    <property type="term" value="F:aspartic-type endopeptidase activity"/>
    <property type="evidence" value="ECO:0007669"/>
    <property type="project" value="InterPro"/>
</dbReference>
<organism evidence="3 4">
    <name type="scientific">Qipengyuania vulgaris</name>
    <dbReference type="NCBI Taxonomy" id="291985"/>
    <lineage>
        <taxon>Bacteria</taxon>
        <taxon>Pseudomonadati</taxon>
        <taxon>Pseudomonadota</taxon>
        <taxon>Alphaproteobacteria</taxon>
        <taxon>Sphingomonadales</taxon>
        <taxon>Erythrobacteraceae</taxon>
        <taxon>Qipengyuania</taxon>
    </lineage>
</organism>
<feature type="transmembrane region" description="Helical" evidence="1">
    <location>
        <begin position="57"/>
        <end position="76"/>
    </location>
</feature>
<gene>
    <name evidence="3" type="ORF">GRI69_08335</name>
</gene>
<evidence type="ECO:0000313" key="3">
    <source>
        <dbReference type="EMBL" id="MXO48261.1"/>
    </source>
</evidence>
<dbReference type="AlphaFoldDB" id="A0A844XQN0"/>
<evidence type="ECO:0000259" key="2">
    <source>
        <dbReference type="Pfam" id="PF01478"/>
    </source>
</evidence>
<name>A0A844XQN0_9SPHN</name>
<feature type="transmembrane region" description="Helical" evidence="1">
    <location>
        <begin position="28"/>
        <end position="50"/>
    </location>
</feature>
<feature type="domain" description="Prepilin type IV endopeptidase peptidase" evidence="2">
    <location>
        <begin position="12"/>
        <end position="111"/>
    </location>
</feature>
<accession>A0A844XQN0</accession>
<dbReference type="EMBL" id="WTYC01000003">
    <property type="protein sequence ID" value="MXO48261.1"/>
    <property type="molecule type" value="Genomic_DNA"/>
</dbReference>
<keyword evidence="1" id="KW-0812">Transmembrane</keyword>